<dbReference type="EMBL" id="BLXT01008557">
    <property type="protein sequence ID" value="GFO50008.1"/>
    <property type="molecule type" value="Genomic_DNA"/>
</dbReference>
<comment type="caution">
    <text evidence="1">The sequence shown here is derived from an EMBL/GenBank/DDBJ whole genome shotgun (WGS) entry which is preliminary data.</text>
</comment>
<gene>
    <name evidence="1" type="ORF">PoB_007651300</name>
</gene>
<keyword evidence="2" id="KW-1185">Reference proteome</keyword>
<reference evidence="1 2" key="1">
    <citation type="journal article" date="2021" name="Elife">
        <title>Chloroplast acquisition without the gene transfer in kleptoplastic sea slugs, Plakobranchus ocellatus.</title>
        <authorList>
            <person name="Maeda T."/>
            <person name="Takahashi S."/>
            <person name="Yoshida T."/>
            <person name="Shimamura S."/>
            <person name="Takaki Y."/>
            <person name="Nagai Y."/>
            <person name="Toyoda A."/>
            <person name="Suzuki Y."/>
            <person name="Arimoto A."/>
            <person name="Ishii H."/>
            <person name="Satoh N."/>
            <person name="Nishiyama T."/>
            <person name="Hasebe M."/>
            <person name="Maruyama T."/>
            <person name="Minagawa J."/>
            <person name="Obokata J."/>
            <person name="Shigenobu S."/>
        </authorList>
    </citation>
    <scope>NUCLEOTIDE SEQUENCE [LARGE SCALE GENOMIC DNA]</scope>
</reference>
<accession>A0AAV4E090</accession>
<evidence type="ECO:0000313" key="1">
    <source>
        <dbReference type="EMBL" id="GFO50008.1"/>
    </source>
</evidence>
<proteinExistence type="predicted"/>
<name>A0AAV4E090_9GAST</name>
<sequence length="99" mass="10701">MRSPLSSLVTSMVSSPRINFNSLWILKGDLSATFADPFELITINFLNVDQSTRGDTLIKVGRSSAFLLLATEAAPRANKAPTLWGWASQLFPAPEGYGG</sequence>
<dbReference type="Proteomes" id="UP000735302">
    <property type="component" value="Unassembled WGS sequence"/>
</dbReference>
<organism evidence="1 2">
    <name type="scientific">Plakobranchus ocellatus</name>
    <dbReference type="NCBI Taxonomy" id="259542"/>
    <lineage>
        <taxon>Eukaryota</taxon>
        <taxon>Metazoa</taxon>
        <taxon>Spiralia</taxon>
        <taxon>Lophotrochozoa</taxon>
        <taxon>Mollusca</taxon>
        <taxon>Gastropoda</taxon>
        <taxon>Heterobranchia</taxon>
        <taxon>Euthyneura</taxon>
        <taxon>Panpulmonata</taxon>
        <taxon>Sacoglossa</taxon>
        <taxon>Placobranchoidea</taxon>
        <taxon>Plakobranchidae</taxon>
        <taxon>Plakobranchus</taxon>
    </lineage>
</organism>
<evidence type="ECO:0000313" key="2">
    <source>
        <dbReference type="Proteomes" id="UP000735302"/>
    </source>
</evidence>
<dbReference type="AlphaFoldDB" id="A0AAV4E090"/>
<protein>
    <submittedName>
        <fullName evidence="1">Uncharacterized protein</fullName>
    </submittedName>
</protein>